<organism evidence="7 8">
    <name type="scientific">Channa argus</name>
    <name type="common">Northern snakehead</name>
    <name type="synonym">Ophicephalus argus</name>
    <dbReference type="NCBI Taxonomy" id="215402"/>
    <lineage>
        <taxon>Eukaryota</taxon>
        <taxon>Metazoa</taxon>
        <taxon>Chordata</taxon>
        <taxon>Craniata</taxon>
        <taxon>Vertebrata</taxon>
        <taxon>Euteleostomi</taxon>
        <taxon>Actinopterygii</taxon>
        <taxon>Neopterygii</taxon>
        <taxon>Teleostei</taxon>
        <taxon>Neoteleostei</taxon>
        <taxon>Acanthomorphata</taxon>
        <taxon>Anabantaria</taxon>
        <taxon>Anabantiformes</taxon>
        <taxon>Channoidei</taxon>
        <taxon>Channidae</taxon>
        <taxon>Channa</taxon>
    </lineage>
</organism>
<evidence type="ECO:0000256" key="5">
    <source>
        <dbReference type="SAM" id="SignalP"/>
    </source>
</evidence>
<keyword evidence="4" id="KW-1133">Transmembrane helix</keyword>
<reference evidence="7 8" key="1">
    <citation type="submission" date="2019-02" db="EMBL/GenBank/DDBJ databases">
        <title>Opniocepnalus argus genome.</title>
        <authorList>
            <person name="Zhou C."/>
            <person name="Xiao S."/>
        </authorList>
    </citation>
    <scope>NUCLEOTIDE SEQUENCE [LARGE SCALE GENOMIC DNA]</scope>
    <source>
        <strain evidence="7">OARG1902GOOAL</strain>
        <tissue evidence="7">Muscle</tissue>
    </source>
</reference>
<evidence type="ECO:0000256" key="2">
    <source>
        <dbReference type="ARBA" id="ARBA00023136"/>
    </source>
</evidence>
<sequence>MRESRRIFLLCLLTFWGKCSASEEIKGKPGDDVILQCLGPREGVIELLEWSKPDLNSEDYVLYFRDERFYENYQHPLFSGRVELRDQQMKDGDVSVILRNSNVNDTGKYECYVGYGGKPELITTITLKVTDSGGEAGNTNNGGDKDGHVGLIAGLSVAGLLVVIAVVVGLVIFRKR</sequence>
<dbReference type="GO" id="GO:0050852">
    <property type="term" value="P:T cell receptor signaling pathway"/>
    <property type="evidence" value="ECO:0007669"/>
    <property type="project" value="TreeGrafter"/>
</dbReference>
<keyword evidence="5" id="KW-0732">Signal</keyword>
<dbReference type="InterPro" id="IPR003599">
    <property type="entry name" value="Ig_sub"/>
</dbReference>
<evidence type="ECO:0000313" key="8">
    <source>
        <dbReference type="Proteomes" id="UP000503349"/>
    </source>
</evidence>
<feature type="domain" description="Immunoglobulin" evidence="6">
    <location>
        <begin position="22"/>
        <end position="130"/>
    </location>
</feature>
<dbReference type="InterPro" id="IPR036179">
    <property type="entry name" value="Ig-like_dom_sf"/>
</dbReference>
<evidence type="ECO:0000256" key="1">
    <source>
        <dbReference type="ARBA" id="ARBA00004370"/>
    </source>
</evidence>
<dbReference type="Gene3D" id="2.60.40.10">
    <property type="entry name" value="Immunoglobulins"/>
    <property type="match status" value="1"/>
</dbReference>
<dbReference type="SUPFAM" id="SSF48726">
    <property type="entry name" value="Immunoglobulin"/>
    <property type="match status" value="1"/>
</dbReference>
<evidence type="ECO:0000256" key="3">
    <source>
        <dbReference type="ARBA" id="ARBA00023319"/>
    </source>
</evidence>
<feature type="transmembrane region" description="Helical" evidence="4">
    <location>
        <begin position="149"/>
        <end position="173"/>
    </location>
</feature>
<keyword evidence="2 4" id="KW-0472">Membrane</keyword>
<comment type="subcellular location">
    <subcellularLocation>
        <location evidence="1">Membrane</location>
    </subcellularLocation>
</comment>
<dbReference type="GO" id="GO:0009897">
    <property type="term" value="C:external side of plasma membrane"/>
    <property type="evidence" value="ECO:0007669"/>
    <property type="project" value="TreeGrafter"/>
</dbReference>
<dbReference type="InterPro" id="IPR050504">
    <property type="entry name" value="IgSF_BTN/MOG"/>
</dbReference>
<dbReference type="AlphaFoldDB" id="A0A6G1Q7L7"/>
<dbReference type="SMART" id="SM00409">
    <property type="entry name" value="IG"/>
    <property type="match status" value="1"/>
</dbReference>
<feature type="chain" id="PRO_5026091019" description="Immunoglobulin domain-containing protein" evidence="5">
    <location>
        <begin position="22"/>
        <end position="176"/>
    </location>
</feature>
<reference evidence="8" key="2">
    <citation type="submission" date="2019-02" db="EMBL/GenBank/DDBJ databases">
        <title>Opniocepnalus argus Var Kimnra genome.</title>
        <authorList>
            <person name="Zhou C."/>
            <person name="Xiao S."/>
        </authorList>
    </citation>
    <scope>NUCLEOTIDE SEQUENCE [LARGE SCALE GENOMIC DNA]</scope>
</reference>
<dbReference type="GO" id="GO:0005102">
    <property type="term" value="F:signaling receptor binding"/>
    <property type="evidence" value="ECO:0007669"/>
    <property type="project" value="TreeGrafter"/>
</dbReference>
<dbReference type="EMBL" id="CM015724">
    <property type="protein sequence ID" value="KAF3698268.1"/>
    <property type="molecule type" value="Genomic_DNA"/>
</dbReference>
<evidence type="ECO:0000313" key="7">
    <source>
        <dbReference type="EMBL" id="KAF3698268.1"/>
    </source>
</evidence>
<keyword evidence="3" id="KW-0393">Immunoglobulin domain</keyword>
<evidence type="ECO:0000259" key="6">
    <source>
        <dbReference type="SMART" id="SM00409"/>
    </source>
</evidence>
<dbReference type="InterPro" id="IPR013106">
    <property type="entry name" value="Ig_V-set"/>
</dbReference>
<dbReference type="Proteomes" id="UP000503349">
    <property type="component" value="Chromosome 13"/>
</dbReference>
<evidence type="ECO:0000256" key="4">
    <source>
        <dbReference type="SAM" id="Phobius"/>
    </source>
</evidence>
<dbReference type="InterPro" id="IPR013783">
    <property type="entry name" value="Ig-like_fold"/>
</dbReference>
<dbReference type="Pfam" id="PF07686">
    <property type="entry name" value="V-set"/>
    <property type="match status" value="1"/>
</dbReference>
<accession>A0A6G1Q7L7</accession>
<protein>
    <recommendedName>
        <fullName evidence="6">Immunoglobulin domain-containing protein</fullName>
    </recommendedName>
</protein>
<feature type="signal peptide" evidence="5">
    <location>
        <begin position="1"/>
        <end position="21"/>
    </location>
</feature>
<keyword evidence="8" id="KW-1185">Reference proteome</keyword>
<dbReference type="GO" id="GO:0001817">
    <property type="term" value="P:regulation of cytokine production"/>
    <property type="evidence" value="ECO:0007669"/>
    <property type="project" value="TreeGrafter"/>
</dbReference>
<gene>
    <name evidence="7" type="ORF">EXN66_Car013949</name>
</gene>
<dbReference type="PANTHER" id="PTHR24100:SF151">
    <property type="entry name" value="ICOS LIGAND"/>
    <property type="match status" value="1"/>
</dbReference>
<proteinExistence type="predicted"/>
<dbReference type="PANTHER" id="PTHR24100">
    <property type="entry name" value="BUTYROPHILIN"/>
    <property type="match status" value="1"/>
</dbReference>
<keyword evidence="4" id="KW-0812">Transmembrane</keyword>
<name>A0A6G1Q7L7_CHAAH</name>